<dbReference type="GeneID" id="94352657"/>
<dbReference type="EMBL" id="SHOA02000001">
    <property type="protein sequence ID" value="TDH73360.1"/>
    <property type="molecule type" value="Genomic_DNA"/>
</dbReference>
<dbReference type="Proteomes" id="UP000294530">
    <property type="component" value="Unassembled WGS sequence"/>
</dbReference>
<dbReference type="OrthoDB" id="2245455at2759"/>
<dbReference type="RefSeq" id="XP_067822858.1">
    <property type="nucleotide sequence ID" value="XM_067966986.1"/>
</dbReference>
<proteinExistence type="predicted"/>
<protein>
    <submittedName>
        <fullName evidence="1">Uncharacterized protein</fullName>
    </submittedName>
</protein>
<dbReference type="PANTHER" id="PTHR37327:SF1">
    <property type="entry name" value="MICROTUBULE INTERACTING AND TRANSPORT DOMAIN-CONTAINING PROTEIN"/>
    <property type="match status" value="1"/>
</dbReference>
<dbReference type="AlphaFoldDB" id="A0A976NZ96"/>
<evidence type="ECO:0000313" key="2">
    <source>
        <dbReference type="Proteomes" id="UP000294530"/>
    </source>
</evidence>
<reference evidence="1 2" key="1">
    <citation type="journal article" date="2021" name="Genome Biol.">
        <title>AFLAP: assembly-free linkage analysis pipeline using k-mers from genome sequencing data.</title>
        <authorList>
            <person name="Fletcher K."/>
            <person name="Zhang L."/>
            <person name="Gil J."/>
            <person name="Han R."/>
            <person name="Cavanaugh K."/>
            <person name="Michelmore R."/>
        </authorList>
    </citation>
    <scope>NUCLEOTIDE SEQUENCE [LARGE SCALE GENOMIC DNA]</scope>
    <source>
        <strain evidence="1 2">SF5</strain>
    </source>
</reference>
<dbReference type="KEGG" id="blac:94352657"/>
<dbReference type="PANTHER" id="PTHR37327">
    <property type="entry name" value="CHROMOSOME 1, WHOLE GENOME SHOTGUN SEQUENCE"/>
    <property type="match status" value="1"/>
</dbReference>
<organism evidence="1 2">
    <name type="scientific">Bremia lactucae</name>
    <name type="common">Lettuce downy mildew</name>
    <dbReference type="NCBI Taxonomy" id="4779"/>
    <lineage>
        <taxon>Eukaryota</taxon>
        <taxon>Sar</taxon>
        <taxon>Stramenopiles</taxon>
        <taxon>Oomycota</taxon>
        <taxon>Peronosporomycetes</taxon>
        <taxon>Peronosporales</taxon>
        <taxon>Peronosporaceae</taxon>
        <taxon>Bremia</taxon>
    </lineage>
</organism>
<comment type="caution">
    <text evidence="1">The sequence shown here is derived from an EMBL/GenBank/DDBJ whole genome shotgun (WGS) entry which is preliminary data.</text>
</comment>
<gene>
    <name evidence="1" type="ORF">CCR75_008939</name>
</gene>
<keyword evidence="2" id="KW-1185">Reference proteome</keyword>
<accession>A0A976NZ96</accession>
<name>A0A976NZ96_BRELC</name>
<evidence type="ECO:0000313" key="1">
    <source>
        <dbReference type="EMBL" id="TDH73360.1"/>
    </source>
</evidence>
<sequence>MQHLEQDETLLHVVDDVGNDEEEVEIFPARSSSSTRVSVHSSDRLSLTPLAQRRCVSKEMLEQMPTLSIDARYHDVAVCKPFGCFYLMQLIEKSIQVGALFSPKLYVPKEVWQQDRVRLAGISLKVEVFHQLKQGLERISHALPILSDSANAAFVKELDALLELAGQERMHLTRLFPFLPQDKSDLTPQMRRRASSSEVEVGSTETSSSGIYIGKLTNLAFGFGRMVKKQAISAVERVGAAPIISVSIHELDEYAAVLCMFFNSTRSIGTTVLRLTGATIL</sequence>